<dbReference type="HOGENOM" id="CLU_043307_2_0_1"/>
<dbReference type="Proteomes" id="UP000016923">
    <property type="component" value="Unassembled WGS sequence"/>
</dbReference>
<dbReference type="AlphaFoldDB" id="S3CB50"/>
<feature type="region of interest" description="Disordered" evidence="1">
    <location>
        <begin position="479"/>
        <end position="501"/>
    </location>
</feature>
<feature type="compositionally biased region" description="Acidic residues" evidence="1">
    <location>
        <begin position="490"/>
        <end position="501"/>
    </location>
</feature>
<protein>
    <submittedName>
        <fullName evidence="2">F-box domain protein</fullName>
    </submittedName>
</protein>
<dbReference type="VEuPathDB" id="FungiDB:F503_05232"/>
<keyword evidence="3" id="KW-1185">Reference proteome</keyword>
<dbReference type="OMA" id="GCETRHL"/>
<sequence>MAAFETIHVDLCGLIAAYLDVSDIGSLRLTSRRVAHVFSIGRFAACMRCKTIKTTVAKLTKLAKDTRAGNVGHELQHLTLMGLFTDSWAHELGVHKSAAEKEPCPRDLTPYAACCQLLREVFENLEKRKSNSGLITLALTVEVPRFKSASGQVYNAWVEQKSYFLWSWTGAARVYKFVMEALRDTSMPVGHFDLFGSIDGCGLNWTLFSSQFRETSLSGCFKSLRKLTLCLAAPSRLVFVAPKSPGTIYIPPTADLYHDINQTNRAMKVRENFRALLMLLSKNTLNLETLDLSWYSIQHEPLSPKVSAMPVIIQADKEASDKFATIRCMPKLKTFELRGLYLTEKYFLAFLETFRPEHLTLQAFRLLVGDYNSFFSFLTRSDSPVVSYSLDDLFVRGEIVHYCGVPGEPKFPCGVSLGPSTLNRHYDPRNNNSVREPIKYEYALGKSDEHQSQYNKEMYAKFGPPVFSQVPKYDFIRMVDPNGCPPGTTEDSEEEEDDDLY</sequence>
<evidence type="ECO:0000313" key="2">
    <source>
        <dbReference type="EMBL" id="EPE10137.1"/>
    </source>
</evidence>
<gene>
    <name evidence="2" type="ORF">F503_05232</name>
</gene>
<accession>S3CB50</accession>
<proteinExistence type="predicted"/>
<dbReference type="EMBL" id="KE148146">
    <property type="protein sequence ID" value="EPE10137.1"/>
    <property type="molecule type" value="Genomic_DNA"/>
</dbReference>
<evidence type="ECO:0000313" key="3">
    <source>
        <dbReference type="Proteomes" id="UP000016923"/>
    </source>
</evidence>
<organism evidence="2 3">
    <name type="scientific">Ophiostoma piceae (strain UAMH 11346)</name>
    <name type="common">Sap stain fungus</name>
    <dbReference type="NCBI Taxonomy" id="1262450"/>
    <lineage>
        <taxon>Eukaryota</taxon>
        <taxon>Fungi</taxon>
        <taxon>Dikarya</taxon>
        <taxon>Ascomycota</taxon>
        <taxon>Pezizomycotina</taxon>
        <taxon>Sordariomycetes</taxon>
        <taxon>Sordariomycetidae</taxon>
        <taxon>Ophiostomatales</taxon>
        <taxon>Ophiostomataceae</taxon>
        <taxon>Ophiostoma</taxon>
    </lineage>
</organism>
<dbReference type="OrthoDB" id="3886018at2759"/>
<dbReference type="eggNOG" id="ENOG502SIWQ">
    <property type="taxonomic scope" value="Eukaryota"/>
</dbReference>
<evidence type="ECO:0000256" key="1">
    <source>
        <dbReference type="SAM" id="MobiDB-lite"/>
    </source>
</evidence>
<name>S3CB50_OPHP1</name>
<reference evidence="2 3" key="1">
    <citation type="journal article" date="2013" name="BMC Genomics">
        <title>The genome and transcriptome of the pine saprophyte Ophiostoma piceae, and a comparison with the bark beetle-associated pine pathogen Grosmannia clavigera.</title>
        <authorList>
            <person name="Haridas S."/>
            <person name="Wang Y."/>
            <person name="Lim L."/>
            <person name="Massoumi Alamouti S."/>
            <person name="Jackman S."/>
            <person name="Docking R."/>
            <person name="Robertson G."/>
            <person name="Birol I."/>
            <person name="Bohlmann J."/>
            <person name="Breuil C."/>
        </authorList>
    </citation>
    <scope>NUCLEOTIDE SEQUENCE [LARGE SCALE GENOMIC DNA]</scope>
    <source>
        <strain evidence="2 3">UAMH 11346</strain>
    </source>
</reference>